<feature type="transmembrane region" description="Helical" evidence="6">
    <location>
        <begin position="460"/>
        <end position="484"/>
    </location>
</feature>
<dbReference type="EMBL" id="BMWY01000004">
    <property type="protein sequence ID" value="GGZ56809.1"/>
    <property type="molecule type" value="Genomic_DNA"/>
</dbReference>
<gene>
    <name evidence="7" type="ORF">GCM10008088_18010</name>
</gene>
<keyword evidence="2" id="KW-1003">Cell membrane</keyword>
<feature type="transmembrane region" description="Helical" evidence="6">
    <location>
        <begin position="88"/>
        <end position="105"/>
    </location>
</feature>
<evidence type="ECO:0000256" key="4">
    <source>
        <dbReference type="ARBA" id="ARBA00022989"/>
    </source>
</evidence>
<organism evidence="7 8">
    <name type="scientific">Mesonia mobilis</name>
    <dbReference type="NCBI Taxonomy" id="369791"/>
    <lineage>
        <taxon>Bacteria</taxon>
        <taxon>Pseudomonadati</taxon>
        <taxon>Bacteroidota</taxon>
        <taxon>Flavobacteriia</taxon>
        <taxon>Flavobacteriales</taxon>
        <taxon>Flavobacteriaceae</taxon>
        <taxon>Mesonia</taxon>
    </lineage>
</organism>
<keyword evidence="8" id="KW-1185">Reference proteome</keyword>
<evidence type="ECO:0000256" key="1">
    <source>
        <dbReference type="ARBA" id="ARBA00004651"/>
    </source>
</evidence>
<comment type="subcellular location">
    <subcellularLocation>
        <location evidence="1">Cell membrane</location>
        <topology evidence="1">Multi-pass membrane protein</topology>
    </subcellularLocation>
</comment>
<dbReference type="Pfam" id="PF01943">
    <property type="entry name" value="Polysacc_synt"/>
    <property type="match status" value="1"/>
</dbReference>
<feature type="transmembrane region" description="Helical" evidence="6">
    <location>
        <begin position="398"/>
        <end position="418"/>
    </location>
</feature>
<feature type="transmembrane region" description="Helical" evidence="6">
    <location>
        <begin position="12"/>
        <end position="30"/>
    </location>
</feature>
<feature type="transmembrane region" description="Helical" evidence="6">
    <location>
        <begin position="223"/>
        <end position="240"/>
    </location>
</feature>
<feature type="transmembrane region" description="Helical" evidence="6">
    <location>
        <begin position="375"/>
        <end position="392"/>
    </location>
</feature>
<dbReference type="RefSeq" id="WP_027885618.1">
    <property type="nucleotide sequence ID" value="NZ_BMWY01000004.1"/>
</dbReference>
<evidence type="ECO:0000313" key="7">
    <source>
        <dbReference type="EMBL" id="GGZ56809.1"/>
    </source>
</evidence>
<dbReference type="InterPro" id="IPR050833">
    <property type="entry name" value="Poly_Biosynth_Transport"/>
</dbReference>
<keyword evidence="3 6" id="KW-0812">Transmembrane</keyword>
<feature type="transmembrane region" description="Helical" evidence="6">
    <location>
        <begin position="154"/>
        <end position="175"/>
    </location>
</feature>
<feature type="transmembrane region" description="Helical" evidence="6">
    <location>
        <begin position="302"/>
        <end position="323"/>
    </location>
</feature>
<dbReference type="InterPro" id="IPR002797">
    <property type="entry name" value="Polysacc_synth"/>
</dbReference>
<proteinExistence type="predicted"/>
<feature type="transmembrane region" description="Helical" evidence="6">
    <location>
        <begin position="260"/>
        <end position="282"/>
    </location>
</feature>
<reference evidence="8" key="1">
    <citation type="journal article" date="2019" name="Int. J. Syst. Evol. Microbiol.">
        <title>The Global Catalogue of Microorganisms (GCM) 10K type strain sequencing project: providing services to taxonomists for standard genome sequencing and annotation.</title>
        <authorList>
            <consortium name="The Broad Institute Genomics Platform"/>
            <consortium name="The Broad Institute Genome Sequencing Center for Infectious Disease"/>
            <person name="Wu L."/>
            <person name="Ma J."/>
        </authorList>
    </citation>
    <scope>NUCLEOTIDE SEQUENCE [LARGE SCALE GENOMIC DNA]</scope>
    <source>
        <strain evidence="8">KCTC 12708</strain>
    </source>
</reference>
<feature type="transmembrane region" description="Helical" evidence="6">
    <location>
        <begin position="430"/>
        <end position="448"/>
    </location>
</feature>
<dbReference type="PANTHER" id="PTHR30250">
    <property type="entry name" value="PST FAMILY PREDICTED COLANIC ACID TRANSPORTER"/>
    <property type="match status" value="1"/>
</dbReference>
<sequence length="497" mass="56323">MSQIKNGALLSYLNILITTIIGLFITPYIISKLGDSEYGLYSLIGSLIAYFTLVDFGLGDTVIRFVAKFRVKKQIDEQAEFLGTVLKLYSLITLVIIILGVILYFNLEVLFGKALSSAEINKGKLMFILFLFNLGISLPGNIFLGIANAYEQFIYTRGVLIIKYLIRSLAIFVSLNYFESALALVTIDTVINILYLLINFLYGRNYLKVTFKFTSFNIAQVKGIFGFSIWMFILGLVSQFQWKGGQVIVGMRGGSEMVAIYAIGILLGTYYGSFSSAVSSLFLPKATKMVVNLESNENLTTVFVKIGRLTCVVLLLILGGFYLFGKDFIVLWLDEGYLPAYRIAMLIMVAYTIPLTQTFATSVLEAKNKIHYKSITYLIVIPMGTLLGYFFYPMFGIYGVISCICLFWLIGVAILNYFYIRILGLNIGTFFWNCFQALIPLILLLLIFKYVDSNLNYSNSWLILTLKCLVFFFSFVVFYYILFFNKFEKGIVKKLLK</sequence>
<evidence type="ECO:0000256" key="5">
    <source>
        <dbReference type="ARBA" id="ARBA00023136"/>
    </source>
</evidence>
<feature type="transmembrane region" description="Helical" evidence="6">
    <location>
        <begin position="181"/>
        <end position="202"/>
    </location>
</feature>
<dbReference type="PANTHER" id="PTHR30250:SF26">
    <property type="entry name" value="PSMA PROTEIN"/>
    <property type="match status" value="1"/>
</dbReference>
<dbReference type="GeneID" id="94369466"/>
<feature type="transmembrane region" description="Helical" evidence="6">
    <location>
        <begin position="125"/>
        <end position="147"/>
    </location>
</feature>
<evidence type="ECO:0000313" key="8">
    <source>
        <dbReference type="Proteomes" id="UP000615593"/>
    </source>
</evidence>
<evidence type="ECO:0000256" key="6">
    <source>
        <dbReference type="SAM" id="Phobius"/>
    </source>
</evidence>
<feature type="transmembrane region" description="Helical" evidence="6">
    <location>
        <begin position="343"/>
        <end position="363"/>
    </location>
</feature>
<name>A0ABQ3BYU1_9FLAO</name>
<feature type="transmembrane region" description="Helical" evidence="6">
    <location>
        <begin position="42"/>
        <end position="67"/>
    </location>
</feature>
<protein>
    <recommendedName>
        <fullName evidence="9">Membrane protein involved in the export of O-antigen and teichoic acid</fullName>
    </recommendedName>
</protein>
<dbReference type="Proteomes" id="UP000615593">
    <property type="component" value="Unassembled WGS sequence"/>
</dbReference>
<evidence type="ECO:0000256" key="2">
    <source>
        <dbReference type="ARBA" id="ARBA00022475"/>
    </source>
</evidence>
<accession>A0ABQ3BYU1</accession>
<keyword evidence="5 6" id="KW-0472">Membrane</keyword>
<comment type="caution">
    <text evidence="7">The sequence shown here is derived from an EMBL/GenBank/DDBJ whole genome shotgun (WGS) entry which is preliminary data.</text>
</comment>
<evidence type="ECO:0000256" key="3">
    <source>
        <dbReference type="ARBA" id="ARBA00022692"/>
    </source>
</evidence>
<evidence type="ECO:0008006" key="9">
    <source>
        <dbReference type="Google" id="ProtNLM"/>
    </source>
</evidence>
<keyword evidence="4 6" id="KW-1133">Transmembrane helix</keyword>